<reference evidence="1 3" key="1">
    <citation type="journal article" date="2019" name="Sci. Rep.">
        <title>Orb-weaving spider Araneus ventricosus genome elucidates the spidroin gene catalogue.</title>
        <authorList>
            <person name="Kono N."/>
            <person name="Nakamura H."/>
            <person name="Ohtoshi R."/>
            <person name="Moran D.A.P."/>
            <person name="Shinohara A."/>
            <person name="Yoshida Y."/>
            <person name="Fujiwara M."/>
            <person name="Mori M."/>
            <person name="Tomita M."/>
            <person name="Arakawa K."/>
        </authorList>
    </citation>
    <scope>NUCLEOTIDE SEQUENCE [LARGE SCALE GENOMIC DNA]</scope>
</reference>
<accession>A0A4Y2QJS0</accession>
<evidence type="ECO:0000313" key="3">
    <source>
        <dbReference type="Proteomes" id="UP000499080"/>
    </source>
</evidence>
<keyword evidence="3" id="KW-1185">Reference proteome</keyword>
<organism evidence="1 3">
    <name type="scientific">Araneus ventricosus</name>
    <name type="common">Orbweaver spider</name>
    <name type="synonym">Epeira ventricosa</name>
    <dbReference type="NCBI Taxonomy" id="182803"/>
    <lineage>
        <taxon>Eukaryota</taxon>
        <taxon>Metazoa</taxon>
        <taxon>Ecdysozoa</taxon>
        <taxon>Arthropoda</taxon>
        <taxon>Chelicerata</taxon>
        <taxon>Arachnida</taxon>
        <taxon>Araneae</taxon>
        <taxon>Araneomorphae</taxon>
        <taxon>Entelegynae</taxon>
        <taxon>Araneoidea</taxon>
        <taxon>Araneidae</taxon>
        <taxon>Araneus</taxon>
    </lineage>
</organism>
<proteinExistence type="predicted"/>
<evidence type="ECO:0000313" key="2">
    <source>
        <dbReference type="EMBL" id="GBN65855.1"/>
    </source>
</evidence>
<gene>
    <name evidence="1" type="ORF">AVEN_128567_1</name>
    <name evidence="2" type="ORF">AVEN_71798_1</name>
</gene>
<sequence>MSKDWKRYSLDESMCYGGVMSKACLRDTTMQSENRHGYGQVYIKCRRCNVSLWCGADLTSGWCGSDLISGWCGADLTSGWCGSDNG</sequence>
<dbReference type="AlphaFoldDB" id="A0A4Y2QJS0"/>
<evidence type="ECO:0000313" key="1">
    <source>
        <dbReference type="EMBL" id="GBN63537.1"/>
    </source>
</evidence>
<dbReference type="Proteomes" id="UP000499080">
    <property type="component" value="Unassembled WGS sequence"/>
</dbReference>
<protein>
    <submittedName>
        <fullName evidence="1">Uncharacterized protein</fullName>
    </submittedName>
</protein>
<comment type="caution">
    <text evidence="1">The sequence shown here is derived from an EMBL/GenBank/DDBJ whole genome shotgun (WGS) entry which is preliminary data.</text>
</comment>
<dbReference type="EMBL" id="BGPR01014062">
    <property type="protein sequence ID" value="GBN63537.1"/>
    <property type="molecule type" value="Genomic_DNA"/>
</dbReference>
<dbReference type="EMBL" id="BGPR01014585">
    <property type="protein sequence ID" value="GBN65855.1"/>
    <property type="molecule type" value="Genomic_DNA"/>
</dbReference>
<name>A0A4Y2QJS0_ARAVE</name>